<protein>
    <submittedName>
        <fullName evidence="2">Uncharacterized protein</fullName>
    </submittedName>
</protein>
<reference evidence="3" key="1">
    <citation type="submission" date="2015-07" db="EMBL/GenBank/DDBJ databases">
        <authorList>
            <person name="Teixeira M.M."/>
            <person name="Souza R.C."/>
            <person name="Almeida L.G."/>
            <person name="Vicente V.A."/>
            <person name="de Hoog S."/>
            <person name="Bocca A.L."/>
            <person name="de Almeida S.R."/>
            <person name="Vasconcelos A.T."/>
            <person name="Felipe M.S."/>
        </authorList>
    </citation>
    <scope>NUCLEOTIDE SEQUENCE [LARGE SCALE GENOMIC DNA]</scope>
    <source>
        <strain evidence="3">KSF</strain>
    </source>
</reference>
<proteinExistence type="predicted"/>
<name>A0A1C1CTE6_9EURO</name>
<organism evidence="2 3">
    <name type="scientific">Cladophialophora carrionii</name>
    <dbReference type="NCBI Taxonomy" id="86049"/>
    <lineage>
        <taxon>Eukaryota</taxon>
        <taxon>Fungi</taxon>
        <taxon>Dikarya</taxon>
        <taxon>Ascomycota</taxon>
        <taxon>Pezizomycotina</taxon>
        <taxon>Eurotiomycetes</taxon>
        <taxon>Chaetothyriomycetidae</taxon>
        <taxon>Chaetothyriales</taxon>
        <taxon>Herpotrichiellaceae</taxon>
        <taxon>Cladophialophora</taxon>
    </lineage>
</organism>
<feature type="chain" id="PRO_5008651039" evidence="1">
    <location>
        <begin position="23"/>
        <end position="75"/>
    </location>
</feature>
<dbReference type="EMBL" id="LGRB01000009">
    <property type="protein sequence ID" value="OCT51777.1"/>
    <property type="molecule type" value="Genomic_DNA"/>
</dbReference>
<dbReference type="VEuPathDB" id="FungiDB:CLCR_11385"/>
<comment type="caution">
    <text evidence="2">The sequence shown here is derived from an EMBL/GenBank/DDBJ whole genome shotgun (WGS) entry which is preliminary data.</text>
</comment>
<evidence type="ECO:0000256" key="1">
    <source>
        <dbReference type="SAM" id="SignalP"/>
    </source>
</evidence>
<sequence>MASRALLVALSVLSLGSTMTTALPSVDKRQVGVTNGACETNPNVCIVAGELWGCPQSHPCCQLIAGEGIDAIQCS</sequence>
<dbReference type="AlphaFoldDB" id="A0A1C1CTE6"/>
<gene>
    <name evidence="2" type="ORF">CLCR_11385</name>
</gene>
<keyword evidence="1" id="KW-0732">Signal</keyword>
<evidence type="ECO:0000313" key="2">
    <source>
        <dbReference type="EMBL" id="OCT51777.1"/>
    </source>
</evidence>
<accession>A0A1C1CTE6</accession>
<keyword evidence="3" id="KW-1185">Reference proteome</keyword>
<feature type="signal peptide" evidence="1">
    <location>
        <begin position="1"/>
        <end position="22"/>
    </location>
</feature>
<evidence type="ECO:0000313" key="3">
    <source>
        <dbReference type="Proteomes" id="UP000094526"/>
    </source>
</evidence>
<dbReference type="Proteomes" id="UP000094526">
    <property type="component" value="Unassembled WGS sequence"/>
</dbReference>